<sequence length="39" mass="4611">MKCVYMIKCLINDIFKIILKINILISNSLVVYFTDVKFL</sequence>
<proteinExistence type="predicted"/>
<name>A0A6G7GV65_KUEST</name>
<dbReference type="EMBL" id="CP049055">
    <property type="protein sequence ID" value="QII13107.1"/>
    <property type="molecule type" value="Genomic_DNA"/>
</dbReference>
<organism evidence="1 2">
    <name type="scientific">Kuenenia stuttgartiensis</name>
    <dbReference type="NCBI Taxonomy" id="174633"/>
    <lineage>
        <taxon>Bacteria</taxon>
        <taxon>Pseudomonadati</taxon>
        <taxon>Planctomycetota</taxon>
        <taxon>Candidatus Brocadiia</taxon>
        <taxon>Candidatus Brocadiales</taxon>
        <taxon>Candidatus Brocadiaceae</taxon>
        <taxon>Candidatus Kuenenia</taxon>
    </lineage>
</organism>
<protein>
    <submittedName>
        <fullName evidence="1">Uncharacterized protein</fullName>
    </submittedName>
</protein>
<reference evidence="1 2" key="1">
    <citation type="submission" date="2020-02" db="EMBL/GenBank/DDBJ databases">
        <title>Newly sequenced genome of strain CSTR1 showed variability in Candidatus Kuenenia stuttgartiensis genomes.</title>
        <authorList>
            <person name="Ding C."/>
            <person name="Adrian L."/>
        </authorList>
    </citation>
    <scope>NUCLEOTIDE SEQUENCE [LARGE SCALE GENOMIC DNA]</scope>
    <source>
        <strain evidence="1 2">CSTR1</strain>
    </source>
</reference>
<dbReference type="AlphaFoldDB" id="A0A6G7GV65"/>
<evidence type="ECO:0000313" key="1">
    <source>
        <dbReference type="EMBL" id="QII13107.1"/>
    </source>
</evidence>
<dbReference type="Proteomes" id="UP000501926">
    <property type="component" value="Chromosome"/>
</dbReference>
<gene>
    <name evidence="1" type="ORF">KsCSTR_37280</name>
</gene>
<evidence type="ECO:0000313" key="2">
    <source>
        <dbReference type="Proteomes" id="UP000501926"/>
    </source>
</evidence>
<accession>A0A6G7GV65</accession>